<evidence type="ECO:0000256" key="1">
    <source>
        <dbReference type="SAM" id="MobiDB-lite"/>
    </source>
</evidence>
<dbReference type="PANTHER" id="PTHR36456:SF1">
    <property type="entry name" value="UPF0232 PROTEIN SCO3875"/>
    <property type="match status" value="1"/>
</dbReference>
<organism evidence="2 3">
    <name type="scientific">Agrococcus casei LMG 22410</name>
    <dbReference type="NCBI Taxonomy" id="1255656"/>
    <lineage>
        <taxon>Bacteria</taxon>
        <taxon>Bacillati</taxon>
        <taxon>Actinomycetota</taxon>
        <taxon>Actinomycetes</taxon>
        <taxon>Micrococcales</taxon>
        <taxon>Microbacteriaceae</taxon>
        <taxon>Agrococcus</taxon>
    </lineage>
</organism>
<dbReference type="AlphaFoldDB" id="A0A1R4EQJ7"/>
<dbReference type="RefSeq" id="WP_143244569.1">
    <property type="nucleotide sequence ID" value="NZ_FUHU01000003.1"/>
</dbReference>
<feature type="region of interest" description="Disordered" evidence="1">
    <location>
        <begin position="144"/>
        <end position="165"/>
    </location>
</feature>
<dbReference type="PANTHER" id="PTHR36456">
    <property type="entry name" value="UPF0232 PROTEIN SCO3875"/>
    <property type="match status" value="1"/>
</dbReference>
<protein>
    <submittedName>
        <fullName evidence="2">Zn-ribbon-containing, possibly RNA-binding protein and truncated derivatives</fullName>
    </submittedName>
</protein>
<dbReference type="Pfam" id="PF05258">
    <property type="entry name" value="DciA"/>
    <property type="match status" value="1"/>
</dbReference>
<sequence>MRRDLAKTEHERVWQRFVLKFGDPAHTTRDGRRRRAAAEQGSKPFGKGRDPEGLGAVLDLAAANFGWTEELARGDVIGNWASLVGDGAAEHSVAQEVIDGELVVQCASTAWAQQLRMMHSDIIKKLTERFPESSVRRIKFNGPHQRSFKAGYRSVPGRGPRDTYG</sequence>
<keyword evidence="3" id="KW-1185">Reference proteome</keyword>
<feature type="region of interest" description="Disordered" evidence="1">
    <location>
        <begin position="25"/>
        <end position="50"/>
    </location>
</feature>
<dbReference type="InterPro" id="IPR007922">
    <property type="entry name" value="DciA-like"/>
</dbReference>
<dbReference type="Proteomes" id="UP000195787">
    <property type="component" value="Unassembled WGS sequence"/>
</dbReference>
<dbReference type="EMBL" id="FUHU01000003">
    <property type="protein sequence ID" value="SJM45931.1"/>
    <property type="molecule type" value="Genomic_DNA"/>
</dbReference>
<name>A0A1R4EQJ7_9MICO</name>
<evidence type="ECO:0000313" key="3">
    <source>
        <dbReference type="Proteomes" id="UP000195787"/>
    </source>
</evidence>
<evidence type="ECO:0000313" key="2">
    <source>
        <dbReference type="EMBL" id="SJM45931.1"/>
    </source>
</evidence>
<gene>
    <name evidence="2" type="ORF">CZ674_00195</name>
</gene>
<proteinExistence type="predicted"/>
<dbReference type="GeneID" id="303171630"/>
<reference evidence="2 3" key="1">
    <citation type="submission" date="2017-02" db="EMBL/GenBank/DDBJ databases">
        <authorList>
            <person name="Peterson S.W."/>
        </authorList>
    </citation>
    <scope>NUCLEOTIDE SEQUENCE [LARGE SCALE GENOMIC DNA]</scope>
    <source>
        <strain evidence="2 3">LMG 22410</strain>
    </source>
</reference>
<dbReference type="OrthoDB" id="5516926at2"/>
<accession>A0A1R4EQJ7</accession>